<name>A0A4D7CUM9_9ENTE</name>
<sequence length="187" mass="20690">MKQFSQVKKLTFSAILVAIGILIPMVMPIKLMIEPVSFTLASHVPIFLAMFISPGVAIAVALGTGFGFLLSFPITIALRAFSHIVFAYLGALFLQKNPAIIRSKQKNFWFAFIIGVIHAVVEALVVFVLFINKGLPGAEYTTAYITNMLLILVFGGLVHSLVDYYLAFYIAKRTERLFPLPVFTNSK</sequence>
<evidence type="ECO:0000313" key="2">
    <source>
        <dbReference type="EMBL" id="QCI86000.1"/>
    </source>
</evidence>
<accession>A0A4D7CUM9</accession>
<dbReference type="KEGG" id="vao:FA707_03045"/>
<keyword evidence="3" id="KW-1185">Reference proteome</keyword>
<keyword evidence="1" id="KW-0812">Transmembrane</keyword>
<evidence type="ECO:0008006" key="4">
    <source>
        <dbReference type="Google" id="ProtNLM"/>
    </source>
</evidence>
<feature type="transmembrane region" description="Helical" evidence="1">
    <location>
        <begin position="76"/>
        <end position="95"/>
    </location>
</feature>
<dbReference type="RefSeq" id="WP_136952838.1">
    <property type="nucleotide sequence ID" value="NZ_CP039712.1"/>
</dbReference>
<reference evidence="2 3" key="1">
    <citation type="submission" date="2019-04" db="EMBL/GenBank/DDBJ databases">
        <title>Vagococcus sp. nov., isolated from faeces of yaks (Bos grunniens).</title>
        <authorList>
            <person name="Ge Y."/>
        </authorList>
    </citation>
    <scope>NUCLEOTIDE SEQUENCE [LARGE SCALE GENOMIC DNA]</scope>
    <source>
        <strain evidence="2 3">MN-17</strain>
    </source>
</reference>
<proteinExistence type="predicted"/>
<dbReference type="AlphaFoldDB" id="A0A4D7CUM9"/>
<feature type="transmembrane region" description="Helical" evidence="1">
    <location>
        <begin position="45"/>
        <end position="70"/>
    </location>
</feature>
<feature type="transmembrane region" description="Helical" evidence="1">
    <location>
        <begin position="12"/>
        <end position="33"/>
    </location>
</feature>
<keyword evidence="1" id="KW-0472">Membrane</keyword>
<protein>
    <recommendedName>
        <fullName evidence="4">Niacin transporter NiaX</fullName>
    </recommendedName>
</protein>
<dbReference type="Proteomes" id="UP000298615">
    <property type="component" value="Chromosome"/>
</dbReference>
<evidence type="ECO:0000256" key="1">
    <source>
        <dbReference type="SAM" id="Phobius"/>
    </source>
</evidence>
<feature type="transmembrane region" description="Helical" evidence="1">
    <location>
        <begin position="143"/>
        <end position="166"/>
    </location>
</feature>
<gene>
    <name evidence="2" type="ORF">FA707_03045</name>
</gene>
<dbReference type="EMBL" id="CP039712">
    <property type="protein sequence ID" value="QCI86000.1"/>
    <property type="molecule type" value="Genomic_DNA"/>
</dbReference>
<keyword evidence="1" id="KW-1133">Transmembrane helix</keyword>
<dbReference type="Gene3D" id="1.10.1760.20">
    <property type="match status" value="1"/>
</dbReference>
<organism evidence="2 3">
    <name type="scientific">Vagococcus zengguangii</name>
    <dbReference type="NCBI Taxonomy" id="2571750"/>
    <lineage>
        <taxon>Bacteria</taxon>
        <taxon>Bacillati</taxon>
        <taxon>Bacillota</taxon>
        <taxon>Bacilli</taxon>
        <taxon>Lactobacillales</taxon>
        <taxon>Enterococcaceae</taxon>
        <taxon>Vagococcus</taxon>
    </lineage>
</organism>
<feature type="transmembrane region" description="Helical" evidence="1">
    <location>
        <begin position="107"/>
        <end position="131"/>
    </location>
</feature>
<evidence type="ECO:0000313" key="3">
    <source>
        <dbReference type="Proteomes" id="UP000298615"/>
    </source>
</evidence>